<name>A0AAV2P6I8_9HYME</name>
<evidence type="ECO:0000313" key="6">
    <source>
        <dbReference type="Proteomes" id="UP001497644"/>
    </source>
</evidence>
<dbReference type="EMBL" id="OZ034831">
    <property type="protein sequence ID" value="CAL1688521.1"/>
    <property type="molecule type" value="Genomic_DNA"/>
</dbReference>
<dbReference type="PANTHER" id="PTHR31601">
    <property type="entry name" value="28S RIBOSOMAL PROTEIN S36, MITOCHONDRIAL"/>
    <property type="match status" value="1"/>
</dbReference>
<dbReference type="GO" id="GO:0004591">
    <property type="term" value="F:oxoglutarate dehydrogenase (succinyl-transferring) activity"/>
    <property type="evidence" value="ECO:0007669"/>
    <property type="project" value="TreeGrafter"/>
</dbReference>
<feature type="region of interest" description="Disordered" evidence="4">
    <location>
        <begin position="30"/>
        <end position="56"/>
    </location>
</feature>
<dbReference type="Proteomes" id="UP001497644">
    <property type="component" value="Chromosome 8"/>
</dbReference>
<feature type="compositionally biased region" description="Low complexity" evidence="4">
    <location>
        <begin position="30"/>
        <end position="44"/>
    </location>
</feature>
<keyword evidence="6" id="KW-1185">Reference proteome</keyword>
<reference evidence="5" key="1">
    <citation type="submission" date="2024-04" db="EMBL/GenBank/DDBJ databases">
        <authorList>
            <consortium name="Molecular Ecology Group"/>
        </authorList>
    </citation>
    <scope>NUCLEOTIDE SEQUENCE</scope>
</reference>
<dbReference type="GO" id="GO:0005739">
    <property type="term" value="C:mitochondrion"/>
    <property type="evidence" value="ECO:0007669"/>
    <property type="project" value="UniProtKB-SubCell"/>
</dbReference>
<evidence type="ECO:0000256" key="1">
    <source>
        <dbReference type="ARBA" id="ARBA00004173"/>
    </source>
</evidence>
<dbReference type="AlphaFoldDB" id="A0AAV2P6I8"/>
<evidence type="ECO:0000313" key="5">
    <source>
        <dbReference type="EMBL" id="CAL1688521.1"/>
    </source>
</evidence>
<evidence type="ECO:0000256" key="3">
    <source>
        <dbReference type="ARBA" id="ARBA00043970"/>
    </source>
</evidence>
<evidence type="ECO:0008006" key="7">
    <source>
        <dbReference type="Google" id="ProtNLM"/>
    </source>
</evidence>
<dbReference type="GO" id="GO:0006103">
    <property type="term" value="P:2-oxoglutarate metabolic process"/>
    <property type="evidence" value="ECO:0007669"/>
    <property type="project" value="InterPro"/>
</dbReference>
<dbReference type="InterPro" id="IPR020373">
    <property type="entry name" value="Kgd4/YMR-31"/>
</dbReference>
<protein>
    <recommendedName>
        <fullName evidence="7">28S ribosomal protein S36, mitochondrial</fullName>
    </recommendedName>
</protein>
<proteinExistence type="inferred from homology"/>
<keyword evidence="2" id="KW-0496">Mitochondrion</keyword>
<dbReference type="PANTHER" id="PTHR31601:SF2">
    <property type="entry name" value="ALPHA-KETOGLUTARATE DEHYDROGENASE COMPONENT 4"/>
    <property type="match status" value="1"/>
</dbReference>
<gene>
    <name evidence="5" type="ORF">LPLAT_LOCUS13570</name>
</gene>
<sequence>MMASKAWKVVQPHVPLIKFRKGGVNRAAVAGATAAPSARSSGPSQMQQSAGGTTGPRVIVLPTIEDIHLPLRYQRRPIDQKEIEYINRGGPE</sequence>
<comment type="similarity">
    <text evidence="3">Belongs to the alpha-ketoglutarate dehydrogenase component 4 family.</text>
</comment>
<dbReference type="Pfam" id="PF10937">
    <property type="entry name" value="Kgd4-YMR31"/>
    <property type="match status" value="1"/>
</dbReference>
<organism evidence="5 6">
    <name type="scientific">Lasius platythorax</name>
    <dbReference type="NCBI Taxonomy" id="488582"/>
    <lineage>
        <taxon>Eukaryota</taxon>
        <taxon>Metazoa</taxon>
        <taxon>Ecdysozoa</taxon>
        <taxon>Arthropoda</taxon>
        <taxon>Hexapoda</taxon>
        <taxon>Insecta</taxon>
        <taxon>Pterygota</taxon>
        <taxon>Neoptera</taxon>
        <taxon>Endopterygota</taxon>
        <taxon>Hymenoptera</taxon>
        <taxon>Apocrita</taxon>
        <taxon>Aculeata</taxon>
        <taxon>Formicoidea</taxon>
        <taxon>Formicidae</taxon>
        <taxon>Formicinae</taxon>
        <taxon>Lasius</taxon>
        <taxon>Lasius</taxon>
    </lineage>
</organism>
<evidence type="ECO:0000256" key="2">
    <source>
        <dbReference type="ARBA" id="ARBA00023128"/>
    </source>
</evidence>
<evidence type="ECO:0000256" key="4">
    <source>
        <dbReference type="SAM" id="MobiDB-lite"/>
    </source>
</evidence>
<accession>A0AAV2P6I8</accession>
<comment type="subcellular location">
    <subcellularLocation>
        <location evidence="1">Mitochondrion</location>
    </subcellularLocation>
</comment>